<protein>
    <submittedName>
        <fullName evidence="2">Uncharacterized protein</fullName>
    </submittedName>
</protein>
<dbReference type="EMBL" id="CP048104">
    <property type="protein sequence ID" value="QKG83543.1"/>
    <property type="molecule type" value="Genomic_DNA"/>
</dbReference>
<feature type="transmembrane region" description="Helical" evidence="1">
    <location>
        <begin position="69"/>
        <end position="88"/>
    </location>
</feature>
<proteinExistence type="predicted"/>
<evidence type="ECO:0000313" key="3">
    <source>
        <dbReference type="Proteomes" id="UP000503088"/>
    </source>
</evidence>
<keyword evidence="1" id="KW-0472">Membrane</keyword>
<keyword evidence="1" id="KW-0812">Transmembrane</keyword>
<gene>
    <name evidence="2" type="ORF">GXN76_03015</name>
</gene>
<dbReference type="KEGG" id="kpul:GXN76_03015"/>
<sequence>MASLQGTPRYPRKTGRLLQSFLQGSGRTLWNLLILSLPIVILTQGKTLLQEWIYEEKESLYFHSYADQFTSGAFVVLILVLTFFYFQVIKNGLNQFRPTMKRFLIPLILAVPLFILILDSYVMINQQQIIHSPFWSIGQQSIHSWDEVEKITVDYSVDSDEEQFLGTYILHFKDQSQLEIWQGGNMTTRDLELVDRLATTRNIPFTVQNPLSPKARNILTEMSWSSTEKSFLNSLYQRQTATPSPF</sequence>
<reference evidence="2 3" key="1">
    <citation type="submission" date="2020-01" db="EMBL/GenBank/DDBJ databases">
        <authorList>
            <person name="Gulvik C.A."/>
            <person name="Batra D.G."/>
        </authorList>
    </citation>
    <scope>NUCLEOTIDE SEQUENCE [LARGE SCALE GENOMIC DNA]</scope>
    <source>
        <strain evidence="2 3">W9323</strain>
    </source>
</reference>
<dbReference type="Proteomes" id="UP000503088">
    <property type="component" value="Chromosome"/>
</dbReference>
<keyword evidence="1" id="KW-1133">Transmembrane helix</keyword>
<evidence type="ECO:0000313" key="2">
    <source>
        <dbReference type="EMBL" id="QKG83543.1"/>
    </source>
</evidence>
<evidence type="ECO:0000256" key="1">
    <source>
        <dbReference type="SAM" id="Phobius"/>
    </source>
</evidence>
<feature type="transmembrane region" description="Helical" evidence="1">
    <location>
        <begin position="103"/>
        <end position="124"/>
    </location>
</feature>
<organism evidence="2 3">
    <name type="scientific">Kroppenstedtia pulmonis</name>
    <dbReference type="NCBI Taxonomy" id="1380685"/>
    <lineage>
        <taxon>Bacteria</taxon>
        <taxon>Bacillati</taxon>
        <taxon>Bacillota</taxon>
        <taxon>Bacilli</taxon>
        <taxon>Bacillales</taxon>
        <taxon>Thermoactinomycetaceae</taxon>
        <taxon>Kroppenstedtia</taxon>
    </lineage>
</organism>
<feature type="transmembrane region" description="Helical" evidence="1">
    <location>
        <begin position="29"/>
        <end position="49"/>
    </location>
</feature>
<keyword evidence="3" id="KW-1185">Reference proteome</keyword>
<accession>A0A7D3Y096</accession>
<dbReference type="AlphaFoldDB" id="A0A7D3Y096"/>
<dbReference type="RefSeq" id="WP_173220381.1">
    <property type="nucleotide sequence ID" value="NZ_CP048104.1"/>
</dbReference>
<name>A0A7D3Y096_9BACL</name>